<organism evidence="1 2">
    <name type="scientific">Haloquadratum walsbyi J07HQW2</name>
    <dbReference type="NCBI Taxonomy" id="1238425"/>
    <lineage>
        <taxon>Archaea</taxon>
        <taxon>Methanobacteriati</taxon>
        <taxon>Methanobacteriota</taxon>
        <taxon>Stenosarchaea group</taxon>
        <taxon>Halobacteria</taxon>
        <taxon>Halobacteriales</taxon>
        <taxon>Haloferacaceae</taxon>
        <taxon>Haloquadratum</taxon>
    </lineage>
</organism>
<evidence type="ECO:0000313" key="2">
    <source>
        <dbReference type="Proteomes" id="UP000030710"/>
    </source>
</evidence>
<dbReference type="Proteomes" id="UP000030710">
    <property type="component" value="Unassembled WGS sequence"/>
</dbReference>
<name>U1MYV0_9EURY</name>
<dbReference type="AlphaFoldDB" id="U1MYV0"/>
<dbReference type="eggNOG" id="arCOG06281">
    <property type="taxonomic scope" value="Archaea"/>
</dbReference>
<dbReference type="HOGENOM" id="CLU_2021469_0_0_2"/>
<evidence type="ECO:0000313" key="1">
    <source>
        <dbReference type="EMBL" id="ERG95689.1"/>
    </source>
</evidence>
<dbReference type="RefSeq" id="WP_021055162.1">
    <property type="nucleotide sequence ID" value="NZ_KE356561.1"/>
</dbReference>
<accession>U1MYV0</accession>
<sequence length="122" mass="13635">MQDRRVALVVGSAKAATWAATVVQAPFRDTTNTETLLYKLTAPVRTDDGSVVLLPKDANTAEWWLTHDGTLRLDAAGRTLATGPAEAGVSSFEYESPQFTPARRRYTNWHAWRDVHEQRSTY</sequence>
<dbReference type="EMBL" id="KE356561">
    <property type="protein sequence ID" value="ERG95689.1"/>
    <property type="molecule type" value="Genomic_DNA"/>
</dbReference>
<gene>
    <name evidence="1" type="ORF">J07HQW2_02149</name>
</gene>
<protein>
    <submittedName>
        <fullName evidence="1">Uncharacterized protein</fullName>
    </submittedName>
</protein>
<proteinExistence type="predicted"/>
<reference evidence="1 2" key="1">
    <citation type="journal article" date="2013" name="PLoS ONE">
        <title>Assembly-driven community genomics of a hypersaline microbial ecosystem.</title>
        <authorList>
            <person name="Podell S."/>
            <person name="Ugalde J.A."/>
            <person name="Narasingarao P."/>
            <person name="Banfield J.F."/>
            <person name="Heidelberg K.B."/>
            <person name="Allen E.E."/>
        </authorList>
    </citation>
    <scope>NUCLEOTIDE SEQUENCE [LARGE SCALE GENOMIC DNA]</scope>
    <source>
        <strain evidence="2">J07HQW2</strain>
    </source>
</reference>
<dbReference type="STRING" id="1238425.J07HQW2_02149"/>